<dbReference type="Pfam" id="PF03104">
    <property type="entry name" value="DNA_pol_B_exo1"/>
    <property type="match status" value="1"/>
</dbReference>
<comment type="catalytic activity">
    <reaction evidence="7">
        <text>DNA(n) + a 2'-deoxyribonucleoside 5'-triphosphate = DNA(n+1) + diphosphate</text>
        <dbReference type="Rhea" id="RHEA:22508"/>
        <dbReference type="Rhea" id="RHEA-COMP:17339"/>
        <dbReference type="Rhea" id="RHEA-COMP:17340"/>
        <dbReference type="ChEBI" id="CHEBI:33019"/>
        <dbReference type="ChEBI" id="CHEBI:61560"/>
        <dbReference type="ChEBI" id="CHEBI:173112"/>
        <dbReference type="EC" id="2.7.7.7"/>
    </reaction>
</comment>
<evidence type="ECO:0000256" key="1">
    <source>
        <dbReference type="ARBA" id="ARBA00005755"/>
    </source>
</evidence>
<dbReference type="PRINTS" id="PR00106">
    <property type="entry name" value="DNAPOLB"/>
</dbReference>
<reference evidence="10" key="1">
    <citation type="journal article" date="2020" name="Nature">
        <title>Giant virus diversity and host interactions through global metagenomics.</title>
        <authorList>
            <person name="Schulz F."/>
            <person name="Roux S."/>
            <person name="Paez-Espino D."/>
            <person name="Jungbluth S."/>
            <person name="Walsh D.A."/>
            <person name="Denef V.J."/>
            <person name="McMahon K.D."/>
            <person name="Konstantinidis K.T."/>
            <person name="Eloe-Fadrosh E.A."/>
            <person name="Kyrpides N.C."/>
            <person name="Woyke T."/>
        </authorList>
    </citation>
    <scope>NUCLEOTIDE SEQUENCE</scope>
    <source>
        <strain evidence="10">GVMAG-M-3300023179-82</strain>
    </source>
</reference>
<feature type="domain" description="DNA-directed DNA polymerase family B exonuclease" evidence="9">
    <location>
        <begin position="148"/>
        <end position="383"/>
    </location>
</feature>
<dbReference type="Pfam" id="PF00136">
    <property type="entry name" value="DNA_pol_B"/>
    <property type="match status" value="2"/>
</dbReference>
<evidence type="ECO:0000313" key="10">
    <source>
        <dbReference type="EMBL" id="QHT76726.1"/>
    </source>
</evidence>
<keyword evidence="5" id="KW-0239">DNA-directed DNA polymerase</keyword>
<evidence type="ECO:0000259" key="9">
    <source>
        <dbReference type="Pfam" id="PF03104"/>
    </source>
</evidence>
<dbReference type="Gene3D" id="1.10.287.690">
    <property type="entry name" value="Helix hairpin bin"/>
    <property type="match status" value="1"/>
</dbReference>
<dbReference type="InterPro" id="IPR017964">
    <property type="entry name" value="DNA-dir_DNA_pol_B_CS"/>
</dbReference>
<dbReference type="InterPro" id="IPR042087">
    <property type="entry name" value="DNA_pol_B_thumb"/>
</dbReference>
<dbReference type="GO" id="GO:0003677">
    <property type="term" value="F:DNA binding"/>
    <property type="evidence" value="ECO:0007669"/>
    <property type="project" value="UniProtKB-KW"/>
</dbReference>
<keyword evidence="3" id="KW-0808">Transferase</keyword>
<dbReference type="Gene3D" id="3.90.1600.10">
    <property type="entry name" value="Palm domain of DNA polymerase"/>
    <property type="match status" value="2"/>
</dbReference>
<dbReference type="InterPro" id="IPR043502">
    <property type="entry name" value="DNA/RNA_pol_sf"/>
</dbReference>
<proteinExistence type="inferred from homology"/>
<keyword evidence="4" id="KW-0548">Nucleotidyltransferase</keyword>
<evidence type="ECO:0000259" key="8">
    <source>
        <dbReference type="Pfam" id="PF00136"/>
    </source>
</evidence>
<keyword evidence="6" id="KW-0238">DNA-binding</keyword>
<dbReference type="GO" id="GO:0003887">
    <property type="term" value="F:DNA-directed DNA polymerase activity"/>
    <property type="evidence" value="ECO:0007669"/>
    <property type="project" value="UniProtKB-KW"/>
</dbReference>
<sequence length="1477" mass="175229">MDNIMISTDSILEFQIYDWFEDNNIDDDDDENSIGEYVINIFGRCQDGKSVYTKLFKYKPYFYILIPDEYQNKSLLELNHYKKKIFEELKDTKKIYYKYKSSLIKIELIKSKIAEGFNNNKLLWFMKIIFNNLDGMKKYKYYLENNFKLYEANLPPMFRCFHLRDISGCSWVEVHNYKKYERIEDDKHSYCDIEIWIKWDKINPIKKNKNAPLRICSFDIECYSHDNQFPMASRIEDMIIQIGATYTYIGESIPYRQYIACLNDTSSQDNIINENYNSEKELILGFIEELKLNDCDIITGYNIFYFDEKYIYDRCNLLNLNHDILYISKLKNYKCKFKEMNLSSSALGQNILKYFDTPGRVHIDLMKDVQKTFSLPSYKLDYVASQYIRGSIVNYKLLDTSLIELECDSTNDICINEYIHIEIIKGFISDEIDNKYLVVNIIDNKIYINNNDILLSILKENKQSSKIINDKPKITNIYWSQAKDDINAKDIFKLFKQTAADRGVIAKYCIKDCKLVNLLINKLEVVTKNIEMANVCYVPLSYLFVRGQGIKLFSLCLKEYNKQEYIFPVIKLNKLYICGKCSHEFYNSFECPKCKSKKKEEIEIEKNISYEGAIVFDPIQRVEYEALAIKDYMSLYPSSIIQKNMSHETIVEDSQYDNLQNVTYFNAQFKENDGSIKYYKYASINNKLGVIPTILDNLLKERATIKKLMKTETDKFKYKILDAKQFAIKITANSLYGQLGAPTSPICKREIAACTTSTGREMLLLAKKYDEVYLPYVINSLKYYYKNNDNDKILYLLNLELSNNKYNDEIINYINEIQNICFQPIVRYGDTDSIFTCFRFKDNCILVNKHKSLIIWQEIIKFAQILIEPFMNELDRELFDELFNKYYNNIIDLTIPIIDDNLDNNIILFLNEYMTDNYLPWLWTLTELVEINQISMFNIKLIQHAEYLLNKYKIDFNNLYINSKSLLIEPIEKCINNIFINNQYEIELITEDIILELYSTILNNNIYNLSDQTKIKLYESCKIFLTKTIKDKWIHSSSRSELKKIILTYYKKINIINEHTEIDKKIKKQEETNFINLIIKLKETNENIEEYLINMDNNYNKEQIVEHTKAFDIKYNKNNGAKTIKQLIETFIEKELELDFNLTKTNYYNKIIKFIENNIIKYYIQPRWEFIHNKKICKIDIFQSGNSIIDKRTIDYTIQMGKISSELIKKYLPFPHNCEYEKTYNPLILLNKKRYVGYKYEFDSIKYKLDFMGIVLKRRDNAPIVKEICNGIIDYLINKRDPEGAKKYTIECLSNMFNGKYNIKYFLQSRTLKMKDSYIDWKKIAHVFLANKIAERSPGEIPQAGDRIEYAVIKIPNNNKKLLQGEIIETPEYIINNKLEIDYLFYLTNQIMNPALQFLELIDSNAKNIFIQFINKYTSNLPKKKIKDTENYINEINNLIIKFNNKIKLLNNIKFIKLTTETEQLYNDINSLKNNNL</sequence>
<dbReference type="InterPro" id="IPR036397">
    <property type="entry name" value="RNaseH_sf"/>
</dbReference>
<dbReference type="InterPro" id="IPR006133">
    <property type="entry name" value="DNA-dir_DNA_pol_B_exonuc"/>
</dbReference>
<dbReference type="SMART" id="SM00486">
    <property type="entry name" value="POLBc"/>
    <property type="match status" value="1"/>
</dbReference>
<dbReference type="PANTHER" id="PTHR10322:SF23">
    <property type="entry name" value="DNA POLYMERASE DELTA CATALYTIC SUBUNIT"/>
    <property type="match status" value="1"/>
</dbReference>
<evidence type="ECO:0000256" key="7">
    <source>
        <dbReference type="ARBA" id="ARBA00049244"/>
    </source>
</evidence>
<dbReference type="PANTHER" id="PTHR10322">
    <property type="entry name" value="DNA POLYMERASE CATALYTIC SUBUNIT"/>
    <property type="match status" value="1"/>
</dbReference>
<dbReference type="SUPFAM" id="SSF56672">
    <property type="entry name" value="DNA/RNA polymerases"/>
    <property type="match status" value="2"/>
</dbReference>
<dbReference type="InterPro" id="IPR050240">
    <property type="entry name" value="DNA_pol_type-B"/>
</dbReference>
<dbReference type="EMBL" id="MN739900">
    <property type="protein sequence ID" value="QHT76726.1"/>
    <property type="molecule type" value="Genomic_DNA"/>
</dbReference>
<dbReference type="EC" id="2.7.7.7" evidence="2"/>
<evidence type="ECO:0000256" key="3">
    <source>
        <dbReference type="ARBA" id="ARBA00022679"/>
    </source>
</evidence>
<organism evidence="10">
    <name type="scientific">viral metagenome</name>
    <dbReference type="NCBI Taxonomy" id="1070528"/>
    <lineage>
        <taxon>unclassified sequences</taxon>
        <taxon>metagenomes</taxon>
        <taxon>organismal metagenomes</taxon>
    </lineage>
</organism>
<feature type="domain" description="DNA-directed DNA polymerase family B multifunctional" evidence="8">
    <location>
        <begin position="1192"/>
        <end position="1401"/>
    </location>
</feature>
<dbReference type="GO" id="GO:0006261">
    <property type="term" value="P:DNA-templated DNA replication"/>
    <property type="evidence" value="ECO:0007669"/>
    <property type="project" value="TreeGrafter"/>
</dbReference>
<protein>
    <recommendedName>
        <fullName evidence="2">DNA-directed DNA polymerase</fullName>
        <ecNumber evidence="2">2.7.7.7</ecNumber>
    </recommendedName>
</protein>
<dbReference type="PROSITE" id="PS00116">
    <property type="entry name" value="DNA_POLYMERASE_B"/>
    <property type="match status" value="1"/>
</dbReference>
<evidence type="ECO:0000256" key="4">
    <source>
        <dbReference type="ARBA" id="ARBA00022695"/>
    </source>
</evidence>
<dbReference type="SUPFAM" id="SSF53098">
    <property type="entry name" value="Ribonuclease H-like"/>
    <property type="match status" value="1"/>
</dbReference>
<name>A0A6C0H928_9ZZZZ</name>
<dbReference type="Gene3D" id="3.30.342.10">
    <property type="entry name" value="DNA Polymerase, chain B, domain 1"/>
    <property type="match status" value="1"/>
</dbReference>
<comment type="similarity">
    <text evidence="1">Belongs to the DNA polymerase type-B family.</text>
</comment>
<dbReference type="Gene3D" id="1.10.132.60">
    <property type="entry name" value="DNA polymerase family B, C-terminal domain"/>
    <property type="match status" value="1"/>
</dbReference>
<dbReference type="GO" id="GO:0000166">
    <property type="term" value="F:nucleotide binding"/>
    <property type="evidence" value="ECO:0007669"/>
    <property type="project" value="InterPro"/>
</dbReference>
<evidence type="ECO:0000256" key="5">
    <source>
        <dbReference type="ARBA" id="ARBA00022932"/>
    </source>
</evidence>
<dbReference type="InterPro" id="IPR012337">
    <property type="entry name" value="RNaseH-like_sf"/>
</dbReference>
<dbReference type="InterPro" id="IPR006134">
    <property type="entry name" value="DNA-dir_DNA_pol_B_multi_dom"/>
</dbReference>
<accession>A0A6C0H928</accession>
<dbReference type="Gene3D" id="3.30.420.10">
    <property type="entry name" value="Ribonuclease H-like superfamily/Ribonuclease H"/>
    <property type="match status" value="2"/>
</dbReference>
<dbReference type="InterPro" id="IPR006172">
    <property type="entry name" value="DNA-dir_DNA_pol_B"/>
</dbReference>
<evidence type="ECO:0000256" key="6">
    <source>
        <dbReference type="ARBA" id="ARBA00023125"/>
    </source>
</evidence>
<evidence type="ECO:0000256" key="2">
    <source>
        <dbReference type="ARBA" id="ARBA00012417"/>
    </source>
</evidence>
<feature type="domain" description="DNA-directed DNA polymerase family B multifunctional" evidence="8">
    <location>
        <begin position="538"/>
        <end position="843"/>
    </location>
</feature>
<dbReference type="InterPro" id="IPR023211">
    <property type="entry name" value="DNA_pol_palm_dom_sf"/>
</dbReference>